<evidence type="ECO:0008006" key="3">
    <source>
        <dbReference type="Google" id="ProtNLM"/>
    </source>
</evidence>
<dbReference type="OrthoDB" id="2273at10239"/>
<evidence type="ECO:0000313" key="1">
    <source>
        <dbReference type="EMBL" id="BAW19113.1"/>
    </source>
</evidence>
<evidence type="ECO:0000313" key="2">
    <source>
        <dbReference type="Proteomes" id="UP000222831"/>
    </source>
</evidence>
<accession>A0A1L7N0W5</accession>
<name>A0A1L7N0W5_9CAUD</name>
<proteinExistence type="predicted"/>
<reference evidence="1 2" key="1">
    <citation type="submission" date="2016-12" db="EMBL/GenBank/DDBJ databases">
        <title>Characterization of two jumbo phages RP12 and RP31 infecting the phytopathogen Ralstonia solanacearum.</title>
        <authorList>
            <person name="Kawasaki T."/>
            <person name="Yoshikawa G."/>
            <person name="Ogata H."/>
            <person name="Yamada T."/>
        </authorList>
    </citation>
    <scope>NUCLEOTIDE SEQUENCE [LARGE SCALE GENOMIC DNA]</scope>
    <source>
        <strain evidence="1 2">RP12</strain>
    </source>
</reference>
<organism evidence="1 2">
    <name type="scientific">Ralstonia phage RP12</name>
    <dbReference type="NCBI Taxonomy" id="1923889"/>
    <lineage>
        <taxon>Viruses</taxon>
        <taxon>Duplodnaviria</taxon>
        <taxon>Heunggongvirae</taxon>
        <taxon>Uroviricota</taxon>
        <taxon>Caudoviricetes</taxon>
        <taxon>Chimalliviridae</taxon>
        <taxon>Ripduovirus</taxon>
        <taxon>Ripduovirus RP12</taxon>
    </lineage>
</organism>
<dbReference type="RefSeq" id="YP_009598832.1">
    <property type="nucleotide sequence ID" value="NC_041911.1"/>
</dbReference>
<dbReference type="GeneID" id="40074534"/>
<sequence length="346" mass="40403">MLKDIQFSIPLWPGLSPEEIERDVYPFLEECKDVISDLYFTCRLPPFQNDAMGGVIVPEEVATVTRNAMIVADRFGLHASPTFNNITVSPSFANYQTFVKHFRPLYDEGIRIVTIPNTAWLRFGLKQEFPELFVKNTILSRVQTASEVAVLFQDGFDYINLDRTLMRDERTLKEVHAAKLAMERKLGRKLYISLLYNEMCEGNCPVHQDHYTYNLRRAEKDKAYFASEMFDISPCKIKDENSILWALKAASIPSFYSTLDNLSNYVDVFKMHGRESKHTFYQTLKIVRQFVRREMIDDPYRQALSVLPELDRKIWLKTIRTCRFNCWKCTVCEDTVAKIKENQQHA</sequence>
<dbReference type="KEGG" id="vg:40074534"/>
<dbReference type="EMBL" id="AP017924">
    <property type="protein sequence ID" value="BAW19113.1"/>
    <property type="molecule type" value="Genomic_DNA"/>
</dbReference>
<protein>
    <recommendedName>
        <fullName evidence="3">Peptidase</fullName>
    </recommendedName>
</protein>
<dbReference type="Proteomes" id="UP000222831">
    <property type="component" value="Segment"/>
</dbReference>
<keyword evidence="2" id="KW-1185">Reference proteome</keyword>